<name>A0ABW1SRY8_9LACO</name>
<sequence>MHFSGRYWVQQASCGLVVIGFLLLLGHWDYATGQLLTHFSVLDGYLMASWVCFPWAKWVVLEDTRHVQAPIIHRHQREQPVSVYEKMQQPRGPVAASKQTLRWYWRGLLDFLLAILAPVILGGFIAYLVGHN</sequence>
<gene>
    <name evidence="2" type="ORF">ACFP1G_03350</name>
</gene>
<keyword evidence="3" id="KW-1185">Reference proteome</keyword>
<comment type="caution">
    <text evidence="2">The sequence shown here is derived from an EMBL/GenBank/DDBJ whole genome shotgun (WGS) entry which is preliminary data.</text>
</comment>
<proteinExistence type="predicted"/>
<keyword evidence="1" id="KW-0812">Transmembrane</keyword>
<dbReference type="Proteomes" id="UP001596254">
    <property type="component" value="Unassembled WGS sequence"/>
</dbReference>
<evidence type="ECO:0000313" key="3">
    <source>
        <dbReference type="Proteomes" id="UP001596254"/>
    </source>
</evidence>
<dbReference type="RefSeq" id="WP_125691062.1">
    <property type="nucleotide sequence ID" value="NZ_JBHSSK010000009.1"/>
</dbReference>
<feature type="transmembrane region" description="Helical" evidence="1">
    <location>
        <begin position="36"/>
        <end position="56"/>
    </location>
</feature>
<evidence type="ECO:0000313" key="2">
    <source>
        <dbReference type="EMBL" id="MFC6206515.1"/>
    </source>
</evidence>
<organism evidence="2 3">
    <name type="scientific">Levilactobacillus tongjiangensis</name>
    <dbReference type="NCBI Taxonomy" id="2486023"/>
    <lineage>
        <taxon>Bacteria</taxon>
        <taxon>Bacillati</taxon>
        <taxon>Bacillota</taxon>
        <taxon>Bacilli</taxon>
        <taxon>Lactobacillales</taxon>
        <taxon>Lactobacillaceae</taxon>
        <taxon>Levilactobacillus</taxon>
    </lineage>
</organism>
<feature type="transmembrane region" description="Helical" evidence="1">
    <location>
        <begin position="12"/>
        <end position="30"/>
    </location>
</feature>
<reference evidence="3" key="1">
    <citation type="journal article" date="2019" name="Int. J. Syst. Evol. Microbiol.">
        <title>The Global Catalogue of Microorganisms (GCM) 10K type strain sequencing project: providing services to taxonomists for standard genome sequencing and annotation.</title>
        <authorList>
            <consortium name="The Broad Institute Genomics Platform"/>
            <consortium name="The Broad Institute Genome Sequencing Center for Infectious Disease"/>
            <person name="Wu L."/>
            <person name="Ma J."/>
        </authorList>
    </citation>
    <scope>NUCLEOTIDE SEQUENCE [LARGE SCALE GENOMIC DNA]</scope>
    <source>
        <strain evidence="3">CCM 8905</strain>
    </source>
</reference>
<evidence type="ECO:0000256" key="1">
    <source>
        <dbReference type="SAM" id="Phobius"/>
    </source>
</evidence>
<evidence type="ECO:0008006" key="4">
    <source>
        <dbReference type="Google" id="ProtNLM"/>
    </source>
</evidence>
<keyword evidence="1" id="KW-1133">Transmembrane helix</keyword>
<dbReference type="EMBL" id="JBHSSK010000009">
    <property type="protein sequence ID" value="MFC6206515.1"/>
    <property type="molecule type" value="Genomic_DNA"/>
</dbReference>
<keyword evidence="1" id="KW-0472">Membrane</keyword>
<protein>
    <recommendedName>
        <fullName evidence="4">DUF3899 domain-containing protein</fullName>
    </recommendedName>
</protein>
<feature type="transmembrane region" description="Helical" evidence="1">
    <location>
        <begin position="108"/>
        <end position="129"/>
    </location>
</feature>
<accession>A0ABW1SRY8</accession>